<evidence type="ECO:0000256" key="2">
    <source>
        <dbReference type="SAM" id="MobiDB-lite"/>
    </source>
</evidence>
<reference evidence="4" key="1">
    <citation type="submission" date="2021-06" db="EMBL/GenBank/DDBJ databases">
        <authorList>
            <person name="Kallberg Y."/>
            <person name="Tangrot J."/>
            <person name="Rosling A."/>
        </authorList>
    </citation>
    <scope>NUCLEOTIDE SEQUENCE</scope>
    <source>
        <strain evidence="4">CL551</strain>
    </source>
</reference>
<proteinExistence type="predicted"/>
<dbReference type="SMART" id="SM01273">
    <property type="entry name" value="Mago-bind"/>
    <property type="match status" value="1"/>
</dbReference>
<accession>A0A9N9AKN5</accession>
<dbReference type="Pfam" id="PF09282">
    <property type="entry name" value="Mago-bind"/>
    <property type="match status" value="1"/>
</dbReference>
<gene>
    <name evidence="4" type="ORF">AMORRO_LOCUS4709</name>
</gene>
<evidence type="ECO:0000259" key="3">
    <source>
        <dbReference type="SMART" id="SM01273"/>
    </source>
</evidence>
<dbReference type="GO" id="GO:0005737">
    <property type="term" value="C:cytoplasm"/>
    <property type="evidence" value="ECO:0007669"/>
    <property type="project" value="TreeGrafter"/>
</dbReference>
<dbReference type="OrthoDB" id="21625at2759"/>
<dbReference type="GO" id="GO:0035145">
    <property type="term" value="C:exon-exon junction complex"/>
    <property type="evidence" value="ECO:0007669"/>
    <property type="project" value="TreeGrafter"/>
</dbReference>
<dbReference type="PANTHER" id="PTHR22959:SF0">
    <property type="entry name" value="PARTNER OF Y14 AND MAGO"/>
    <property type="match status" value="1"/>
</dbReference>
<dbReference type="GO" id="GO:1903259">
    <property type="term" value="P:exon-exon junction complex disassembly"/>
    <property type="evidence" value="ECO:0007669"/>
    <property type="project" value="InterPro"/>
</dbReference>
<dbReference type="PANTHER" id="PTHR22959">
    <property type="entry name" value="PYM PROTEIN"/>
    <property type="match status" value="1"/>
</dbReference>
<feature type="region of interest" description="Disordered" evidence="2">
    <location>
        <begin position="1"/>
        <end position="45"/>
    </location>
</feature>
<dbReference type="InterPro" id="IPR015362">
    <property type="entry name" value="WIBG_mago-bd"/>
</dbReference>
<dbReference type="Proteomes" id="UP000789342">
    <property type="component" value="Unassembled WGS sequence"/>
</dbReference>
<keyword evidence="5" id="KW-1185">Reference proteome</keyword>
<sequence length="155" mass="17944">MSSNKKATPSGIIITENNERVIPASKRPDGTYRKERRVRSGFTPQEDIERYKNRNVAELEPAPESDVKEIDEIQDKMTDLSITSEIKETIVEATPLELISKKIKALEKKIRQIDRIKEKEATGKTLLEEEKNKLNKLEQIKEELEDLKRRNADLE</sequence>
<evidence type="ECO:0000313" key="5">
    <source>
        <dbReference type="Proteomes" id="UP000789342"/>
    </source>
</evidence>
<feature type="coiled-coil region" evidence="1">
    <location>
        <begin position="96"/>
        <end position="154"/>
    </location>
</feature>
<dbReference type="AlphaFoldDB" id="A0A9N9AKN5"/>
<keyword evidence="1" id="KW-0175">Coiled coil</keyword>
<dbReference type="GO" id="GO:0003723">
    <property type="term" value="F:RNA binding"/>
    <property type="evidence" value="ECO:0007669"/>
    <property type="project" value="TreeGrafter"/>
</dbReference>
<dbReference type="InterPro" id="IPR036348">
    <property type="entry name" value="WIBG_N_sf"/>
</dbReference>
<evidence type="ECO:0000256" key="1">
    <source>
        <dbReference type="SAM" id="Coils"/>
    </source>
</evidence>
<dbReference type="SUPFAM" id="SSF101931">
    <property type="entry name" value="Pym (Within the bgcn gene intron protein, WIBG), N-terminal domain"/>
    <property type="match status" value="1"/>
</dbReference>
<feature type="domain" description="WIBG Mago-binding" evidence="3">
    <location>
        <begin position="18"/>
        <end position="44"/>
    </location>
</feature>
<dbReference type="InterPro" id="IPR039333">
    <property type="entry name" value="PYM1"/>
</dbReference>
<protein>
    <submittedName>
        <fullName evidence="4">12822_t:CDS:1</fullName>
    </submittedName>
</protein>
<dbReference type="EMBL" id="CAJVPV010002631">
    <property type="protein sequence ID" value="CAG8531847.1"/>
    <property type="molecule type" value="Genomic_DNA"/>
</dbReference>
<comment type="caution">
    <text evidence="4">The sequence shown here is derived from an EMBL/GenBank/DDBJ whole genome shotgun (WGS) entry which is preliminary data.</text>
</comment>
<name>A0A9N9AKN5_9GLOM</name>
<organism evidence="4 5">
    <name type="scientific">Acaulospora morrowiae</name>
    <dbReference type="NCBI Taxonomy" id="94023"/>
    <lineage>
        <taxon>Eukaryota</taxon>
        <taxon>Fungi</taxon>
        <taxon>Fungi incertae sedis</taxon>
        <taxon>Mucoromycota</taxon>
        <taxon>Glomeromycotina</taxon>
        <taxon>Glomeromycetes</taxon>
        <taxon>Diversisporales</taxon>
        <taxon>Acaulosporaceae</taxon>
        <taxon>Acaulospora</taxon>
    </lineage>
</organism>
<evidence type="ECO:0000313" key="4">
    <source>
        <dbReference type="EMBL" id="CAG8531847.1"/>
    </source>
</evidence>